<keyword evidence="3" id="KW-1185">Reference proteome</keyword>
<dbReference type="Proteomes" id="UP000681075">
    <property type="component" value="Unassembled WGS sequence"/>
</dbReference>
<dbReference type="EMBL" id="BOPV01000001">
    <property type="protein sequence ID" value="GIL38141.1"/>
    <property type="molecule type" value="Genomic_DNA"/>
</dbReference>
<evidence type="ECO:0008006" key="4">
    <source>
        <dbReference type="Google" id="ProtNLM"/>
    </source>
</evidence>
<feature type="transmembrane region" description="Helical" evidence="1">
    <location>
        <begin position="358"/>
        <end position="379"/>
    </location>
</feature>
<protein>
    <recommendedName>
        <fullName evidence="4">Glycosyltransferase RgtA/B/C/D-like domain-containing protein</fullName>
    </recommendedName>
</protein>
<keyword evidence="1" id="KW-0472">Membrane</keyword>
<feature type="transmembrane region" description="Helical" evidence="1">
    <location>
        <begin position="52"/>
        <end position="71"/>
    </location>
</feature>
<feature type="transmembrane region" description="Helical" evidence="1">
    <location>
        <begin position="414"/>
        <end position="431"/>
    </location>
</feature>
<proteinExistence type="predicted"/>
<reference evidence="2" key="1">
    <citation type="submission" date="2021-02" db="EMBL/GenBank/DDBJ databases">
        <title>Genome sequence of Rhodospirillales sp. strain TMPK1 isolated from soil.</title>
        <authorList>
            <person name="Nakai R."/>
            <person name="Kusada H."/>
            <person name="Tamaki H."/>
        </authorList>
    </citation>
    <scope>NUCLEOTIDE SEQUENCE</scope>
    <source>
        <strain evidence="2">TMPK1</strain>
    </source>
</reference>
<keyword evidence="1" id="KW-1133">Transmembrane helix</keyword>
<name>A0A8S8X8I2_9PROT</name>
<feature type="transmembrane region" description="Helical" evidence="1">
    <location>
        <begin position="169"/>
        <end position="189"/>
    </location>
</feature>
<feature type="transmembrane region" description="Helical" evidence="1">
    <location>
        <begin position="291"/>
        <end position="311"/>
    </location>
</feature>
<keyword evidence="1" id="KW-0812">Transmembrane</keyword>
<gene>
    <name evidence="2" type="ORF">TMPK1_03780</name>
</gene>
<feature type="transmembrane region" description="Helical" evidence="1">
    <location>
        <begin position="222"/>
        <end position="240"/>
    </location>
</feature>
<evidence type="ECO:0000313" key="3">
    <source>
        <dbReference type="Proteomes" id="UP000681075"/>
    </source>
</evidence>
<evidence type="ECO:0000313" key="2">
    <source>
        <dbReference type="EMBL" id="GIL38141.1"/>
    </source>
</evidence>
<comment type="caution">
    <text evidence="2">The sequence shown here is derived from an EMBL/GenBank/DDBJ whole genome shotgun (WGS) entry which is preliminary data.</text>
</comment>
<sequence length="568" mass="63252">MSIAIDTSRARVADWPRKLVLLFVASACITVPYFAGWTAPFRYHDDDHRMRLVLVAVLFVVQLAGMAWVVRSRIELAPPTGRVAWLCLGAYTLLSVFVGAVILQGFPNSADEWIFLFQADTYARGRLWNAVPPDQETGLFFLIHIFMRDGKWIGQYPPGWPVVLLPFRLLHVPAWVANVFLGTALLAVTARLATRLLPTTEAALATCAVALTPFIVFNNGSYFSHQLPAVSGVLFVLATIRFQRAPSWSASLAGGVCLGVIGIARYLDVLALATPFFVVLAWQIVRKPRTLTPALGFGLGALPFLLILFAYNQAVTGHALLAVTKWGYPTQAIAKLGFGPDHPLGEAILRTLTRQFEFVEWTMPVLIALWGVAFVVRVVRGRATWIDWIYPSFLVWYALSGVRGGERYGPRYYLPAYPFVVLTIALAISDAPTRGRWLRAGLVTCVPMAAALGIGWAIFTQQMIWERRQMEIAIERAGLSQVVVIVPSSIGTARPMQYWDLARNDPDLAQPVLFATDPVHYEFGAQTRLATLFPDRAIWRYVWDRPSRQGRLEKLSEPTGAERRSEGR</sequence>
<dbReference type="RefSeq" id="WP_420241098.1">
    <property type="nucleotide sequence ID" value="NZ_BOPV01000001.1"/>
</dbReference>
<feature type="transmembrane region" description="Helical" evidence="1">
    <location>
        <begin position="252"/>
        <end position="285"/>
    </location>
</feature>
<feature type="transmembrane region" description="Helical" evidence="1">
    <location>
        <begin position="437"/>
        <end position="459"/>
    </location>
</feature>
<accession>A0A8S8X8I2</accession>
<feature type="transmembrane region" description="Helical" evidence="1">
    <location>
        <begin position="83"/>
        <end position="106"/>
    </location>
</feature>
<feature type="transmembrane region" description="Helical" evidence="1">
    <location>
        <begin position="20"/>
        <end position="40"/>
    </location>
</feature>
<dbReference type="AlphaFoldDB" id="A0A8S8X8I2"/>
<feature type="transmembrane region" description="Helical" evidence="1">
    <location>
        <begin position="196"/>
        <end position="216"/>
    </location>
</feature>
<feature type="transmembrane region" description="Helical" evidence="1">
    <location>
        <begin position="385"/>
        <end position="402"/>
    </location>
</feature>
<evidence type="ECO:0000256" key="1">
    <source>
        <dbReference type="SAM" id="Phobius"/>
    </source>
</evidence>
<organism evidence="2 3">
    <name type="scientific">Roseiterribacter gracilis</name>
    <dbReference type="NCBI Taxonomy" id="2812848"/>
    <lineage>
        <taxon>Bacteria</taxon>
        <taxon>Pseudomonadati</taxon>
        <taxon>Pseudomonadota</taxon>
        <taxon>Alphaproteobacteria</taxon>
        <taxon>Rhodospirillales</taxon>
        <taxon>Roseiterribacteraceae</taxon>
        <taxon>Roseiterribacter</taxon>
    </lineage>
</organism>